<proteinExistence type="predicted"/>
<accession>A0A673TMJ6</accession>
<evidence type="ECO:0000256" key="1">
    <source>
        <dbReference type="SAM" id="Phobius"/>
    </source>
</evidence>
<dbReference type="PANTHER" id="PTHR40446">
    <property type="entry name" value="N-ACETYLGLUCOSAMINE-1-PHOSPHODIESTER ALPHA-N-ACETYLGLUCOSAMINIDASE"/>
    <property type="match status" value="1"/>
</dbReference>
<evidence type="ECO:0000259" key="2">
    <source>
        <dbReference type="Pfam" id="PF09992"/>
    </source>
</evidence>
<dbReference type="Pfam" id="PF09992">
    <property type="entry name" value="NAGPA"/>
    <property type="match status" value="1"/>
</dbReference>
<keyword evidence="1" id="KW-1133">Transmembrane helix</keyword>
<dbReference type="Pfam" id="PF23106">
    <property type="entry name" value="EGF_Teneurin"/>
    <property type="match status" value="1"/>
</dbReference>
<dbReference type="AlphaFoldDB" id="A0A673TMJ6"/>
<reference evidence="3 4" key="1">
    <citation type="submission" date="2019-05" db="EMBL/GenBank/DDBJ databases">
        <title>A Chromosome-scale Meerkat (S. suricatta) Genome Assembly.</title>
        <authorList>
            <person name="Dudchenko O."/>
            <person name="Lieberman Aiden E."/>
            <person name="Tung J."/>
            <person name="Barreiro L.B."/>
            <person name="Clutton-Brock T.H."/>
        </authorList>
    </citation>
    <scope>NUCLEOTIDE SEQUENCE [LARGE SCALE GENOMIC DNA]</scope>
</reference>
<sequence>MDTGECLGNVVSDGRPVSSAGGLQNAQFGIRRDGTLVTGYLSEEEVLDTENPFVQLLSGVVWLIRNGSVYINESQAAECDETQETGSFSKFVNVMSARTAVGHDRKGQLVLFHADGQTEQRGVNLWEMAEFLLKQDVVNAINLDGGACQNPLLDQDNMWRCPRRVSTVVCLHEPRCQPPDCSGHGTCVEGRCRCTGRFWQGAACDQLDCGPSNCSQHGLCTESECGLWGGSCDRECPLGWHGPGCQRHCECEHQCPCDPQTGSCSLARAPPLPHPPPAADLAFSSLRRTTWLALTLALVFLLLISTVVNVSLLLGSRAERSRHLDGAYVYHPLQEMNGELLAGEKEQQGDAHNPFKD</sequence>
<feature type="domain" description="Phosphodiester glycosidase" evidence="2">
    <location>
        <begin position="3"/>
        <end position="147"/>
    </location>
</feature>
<dbReference type="PANTHER" id="PTHR40446:SF2">
    <property type="entry name" value="N-ACETYLGLUCOSAMINE-1-PHOSPHODIESTER ALPHA-N-ACETYLGLUCOSAMINIDASE"/>
    <property type="match status" value="1"/>
</dbReference>
<dbReference type="Proteomes" id="UP000472268">
    <property type="component" value="Chromosome 8"/>
</dbReference>
<evidence type="ECO:0000313" key="4">
    <source>
        <dbReference type="Proteomes" id="UP000472268"/>
    </source>
</evidence>
<dbReference type="GO" id="GO:0033299">
    <property type="term" value="P:secretion of lysosomal enzymes"/>
    <property type="evidence" value="ECO:0007669"/>
    <property type="project" value="TreeGrafter"/>
</dbReference>
<keyword evidence="1" id="KW-0812">Transmembrane</keyword>
<keyword evidence="1" id="KW-0472">Membrane</keyword>
<dbReference type="InterPro" id="IPR018711">
    <property type="entry name" value="NAGPA"/>
</dbReference>
<dbReference type="Ensembl" id="ENSSSUT00005011793.1">
    <property type="protein sequence ID" value="ENSSSUP00005010276.1"/>
    <property type="gene ID" value="ENSSSUG00005006577.1"/>
</dbReference>
<reference evidence="3" key="2">
    <citation type="submission" date="2025-08" db="UniProtKB">
        <authorList>
            <consortium name="Ensembl"/>
        </authorList>
    </citation>
    <scope>IDENTIFICATION</scope>
</reference>
<feature type="transmembrane region" description="Helical" evidence="1">
    <location>
        <begin position="291"/>
        <end position="314"/>
    </location>
</feature>
<organism evidence="3 4">
    <name type="scientific">Suricata suricatta</name>
    <name type="common">Meerkat</name>
    <dbReference type="NCBI Taxonomy" id="37032"/>
    <lineage>
        <taxon>Eukaryota</taxon>
        <taxon>Metazoa</taxon>
        <taxon>Chordata</taxon>
        <taxon>Craniata</taxon>
        <taxon>Vertebrata</taxon>
        <taxon>Euteleostomi</taxon>
        <taxon>Mammalia</taxon>
        <taxon>Eutheria</taxon>
        <taxon>Laurasiatheria</taxon>
        <taxon>Carnivora</taxon>
        <taxon>Feliformia</taxon>
        <taxon>Herpestidae</taxon>
        <taxon>Suricata</taxon>
    </lineage>
</organism>
<evidence type="ECO:0000313" key="3">
    <source>
        <dbReference type="Ensembl" id="ENSSSUP00005010276.1"/>
    </source>
</evidence>
<name>A0A673TMJ6_SURSU</name>
<reference evidence="3" key="3">
    <citation type="submission" date="2025-09" db="UniProtKB">
        <authorList>
            <consortium name="Ensembl"/>
        </authorList>
    </citation>
    <scope>IDENTIFICATION</scope>
</reference>
<keyword evidence="4" id="KW-1185">Reference proteome</keyword>
<protein>
    <submittedName>
        <fullName evidence="3">N-acetylglucosamine-1-phosphodiester alpha-N-acetylglucosaminidase</fullName>
    </submittedName>
</protein>
<dbReference type="OMA" id="RPCKCEH"/>